<name>A0A380RX69_FIBSU</name>
<gene>
    <name evidence="9" type="ORF">SAMN05661053_1264</name>
</gene>
<dbReference type="PANTHER" id="PTHR11707">
    <property type="entry name" value="L-ASPARAGINASE"/>
    <property type="match status" value="1"/>
</dbReference>
<dbReference type="SUPFAM" id="SSF53774">
    <property type="entry name" value="Glutaminase/Asparaginase"/>
    <property type="match status" value="2"/>
</dbReference>
<dbReference type="GO" id="GO:0004067">
    <property type="term" value="F:asparaginase activity"/>
    <property type="evidence" value="ECO:0007669"/>
    <property type="project" value="UniProtKB-UniRule"/>
</dbReference>
<dbReference type="PANTHER" id="PTHR11707:SF28">
    <property type="entry name" value="60 KDA LYSOPHOSPHOLIPASE"/>
    <property type="match status" value="1"/>
</dbReference>
<organism evidence="9 10">
    <name type="scientific">Fibrobacter succinogenes</name>
    <name type="common">Bacteroides succinogenes</name>
    <dbReference type="NCBI Taxonomy" id="833"/>
    <lineage>
        <taxon>Bacteria</taxon>
        <taxon>Pseudomonadati</taxon>
        <taxon>Fibrobacterota</taxon>
        <taxon>Fibrobacteria</taxon>
        <taxon>Fibrobacterales</taxon>
        <taxon>Fibrobacteraceae</taxon>
        <taxon>Fibrobacter</taxon>
    </lineage>
</organism>
<evidence type="ECO:0000313" key="9">
    <source>
        <dbReference type="EMBL" id="SUQ20014.1"/>
    </source>
</evidence>
<dbReference type="PROSITE" id="PS00144">
    <property type="entry name" value="ASN_GLN_ASE_1"/>
    <property type="match status" value="1"/>
</dbReference>
<dbReference type="GO" id="GO:0006528">
    <property type="term" value="P:asparagine metabolic process"/>
    <property type="evidence" value="ECO:0007669"/>
    <property type="project" value="InterPro"/>
</dbReference>
<evidence type="ECO:0000256" key="5">
    <source>
        <dbReference type="PROSITE-ProRule" id="PRU10099"/>
    </source>
</evidence>
<dbReference type="CDD" id="cd08964">
    <property type="entry name" value="L-asparaginase_II"/>
    <property type="match status" value="1"/>
</dbReference>
<dbReference type="Proteomes" id="UP000255423">
    <property type="component" value="Unassembled WGS sequence"/>
</dbReference>
<dbReference type="InterPro" id="IPR027475">
    <property type="entry name" value="Asparaginase/glutaminase_AS2"/>
</dbReference>
<dbReference type="EMBL" id="UHJL01000001">
    <property type="protein sequence ID" value="SUQ20014.1"/>
    <property type="molecule type" value="Genomic_DNA"/>
</dbReference>
<dbReference type="InterPro" id="IPR020827">
    <property type="entry name" value="Asparaginase/glutaminase_AS1"/>
</dbReference>
<dbReference type="SMART" id="SM00870">
    <property type="entry name" value="Asparaginase"/>
    <property type="match status" value="1"/>
</dbReference>
<keyword evidence="2" id="KW-0378">Hydrolase</keyword>
<dbReference type="InterPro" id="IPR036152">
    <property type="entry name" value="Asp/glu_Ase-like_sf"/>
</dbReference>
<feature type="active site" description="O-isoaspartyl threonine intermediate" evidence="3">
    <location>
        <position position="12"/>
    </location>
</feature>
<dbReference type="PIRSF" id="PIRSF001220">
    <property type="entry name" value="L-ASNase_gatD"/>
    <property type="match status" value="1"/>
</dbReference>
<evidence type="ECO:0000259" key="7">
    <source>
        <dbReference type="Pfam" id="PF00710"/>
    </source>
</evidence>
<evidence type="ECO:0000256" key="3">
    <source>
        <dbReference type="PIRSR" id="PIRSR001220-1"/>
    </source>
</evidence>
<evidence type="ECO:0000256" key="1">
    <source>
        <dbReference type="ARBA" id="ARBA00010518"/>
    </source>
</evidence>
<dbReference type="PROSITE" id="PS00917">
    <property type="entry name" value="ASN_GLN_ASE_2"/>
    <property type="match status" value="1"/>
</dbReference>
<feature type="active site" evidence="6">
    <location>
        <position position="91"/>
    </location>
</feature>
<dbReference type="AlphaFoldDB" id="A0A380RX69"/>
<evidence type="ECO:0000313" key="10">
    <source>
        <dbReference type="Proteomes" id="UP000255423"/>
    </source>
</evidence>
<dbReference type="RefSeq" id="WP_258285715.1">
    <property type="nucleotide sequence ID" value="NZ_UHJL01000001.1"/>
</dbReference>
<dbReference type="Pfam" id="PF17763">
    <property type="entry name" value="Asparaginase_C"/>
    <property type="match status" value="1"/>
</dbReference>
<feature type="domain" description="Asparaginase/glutaminase C-terminal" evidence="8">
    <location>
        <begin position="268"/>
        <end position="375"/>
    </location>
</feature>
<dbReference type="InterPro" id="IPR027474">
    <property type="entry name" value="L-asparaginase_N"/>
</dbReference>
<dbReference type="PRINTS" id="PR00139">
    <property type="entry name" value="ASNGLNASE"/>
</dbReference>
<dbReference type="InterPro" id="IPR037152">
    <property type="entry name" value="L-asparaginase_N_sf"/>
</dbReference>
<feature type="domain" description="L-asparaginase N-terminal" evidence="7">
    <location>
        <begin position="3"/>
        <end position="149"/>
    </location>
</feature>
<dbReference type="Pfam" id="PF00710">
    <property type="entry name" value="Asparaginase"/>
    <property type="match status" value="1"/>
</dbReference>
<comment type="similarity">
    <text evidence="1">Belongs to the asparaginase 1 family.</text>
</comment>
<feature type="active site" evidence="5">
    <location>
        <position position="12"/>
    </location>
</feature>
<sequence>MKNIVILATGGTIAGAGEQGKDIGYKSGSIKAQTLIDAIPELKNVANICVEQFCNINSDDVTSEIWIALAKRIQELLQREDVDGIVIMHGTDTMEETAFFLSLTLGGSAPSAAGNDAKPVIMTGSMRPATAAEPDGPANLLFAVKTAVSCSPHELSCPPEMSSRTPCHPGLVPGRDHPLVNAKNATSSWSNATGSSVVYVAFAGALMNARSVQKNHANDLDAFAELSCPPHELSCPPLVIPDPVPGGHLPLVNAKNSFDISNMRELPRVSVLYFNADADAELVRFAAERSAGLVIAGAGAGEFSRAWADALTDVVSKNKIPIVISTRINRGRIVPEQLLVPGTIAAYDLPPAKAAVLLRLALTTTNDPAAIQKIFLES</sequence>
<dbReference type="InterPro" id="IPR040919">
    <property type="entry name" value="Asparaginase_C"/>
</dbReference>
<accession>A0A380RX69</accession>
<evidence type="ECO:0000259" key="8">
    <source>
        <dbReference type="Pfam" id="PF17763"/>
    </source>
</evidence>
<dbReference type="Gene3D" id="3.40.50.1170">
    <property type="entry name" value="L-asparaginase, N-terminal domain"/>
    <property type="match status" value="1"/>
</dbReference>
<proteinExistence type="inferred from homology"/>
<dbReference type="InterPro" id="IPR027473">
    <property type="entry name" value="L-asparaginase_C"/>
</dbReference>
<dbReference type="InterPro" id="IPR006034">
    <property type="entry name" value="Asparaginase/glutaminase-like"/>
</dbReference>
<feature type="binding site" evidence="4">
    <location>
        <position position="58"/>
    </location>
    <ligand>
        <name>substrate</name>
    </ligand>
</feature>
<protein>
    <submittedName>
        <fullName evidence="9">L-asparaginase</fullName>
    </submittedName>
</protein>
<evidence type="ECO:0000256" key="4">
    <source>
        <dbReference type="PIRSR" id="PIRSR001220-2"/>
    </source>
</evidence>
<evidence type="ECO:0000256" key="6">
    <source>
        <dbReference type="PROSITE-ProRule" id="PRU10100"/>
    </source>
</evidence>
<dbReference type="PROSITE" id="PS51732">
    <property type="entry name" value="ASN_GLN_ASE_3"/>
    <property type="match status" value="1"/>
</dbReference>
<feature type="binding site" evidence="4">
    <location>
        <begin position="91"/>
        <end position="92"/>
    </location>
    <ligand>
        <name>substrate</name>
    </ligand>
</feature>
<reference evidence="9 10" key="1">
    <citation type="submission" date="2017-08" db="EMBL/GenBank/DDBJ databases">
        <authorList>
            <person name="de Groot N.N."/>
        </authorList>
    </citation>
    <scope>NUCLEOTIDE SEQUENCE [LARGE SCALE GENOMIC DNA]</scope>
    <source>
        <strain evidence="9 10">HM2</strain>
    </source>
</reference>
<evidence type="ECO:0000256" key="2">
    <source>
        <dbReference type="ARBA" id="ARBA00022801"/>
    </source>
</evidence>
<dbReference type="PIRSF" id="PIRSF500176">
    <property type="entry name" value="L_ASNase"/>
    <property type="match status" value="1"/>
</dbReference>
<dbReference type="Gene3D" id="3.40.50.40">
    <property type="match status" value="1"/>
</dbReference>
<dbReference type="InterPro" id="IPR004550">
    <property type="entry name" value="AsnASE_II"/>
</dbReference>